<dbReference type="GO" id="GO:0007155">
    <property type="term" value="P:cell adhesion"/>
    <property type="evidence" value="ECO:0007669"/>
    <property type="project" value="InterPro"/>
</dbReference>
<keyword evidence="5" id="KW-0964">Secreted</keyword>
<keyword evidence="9" id="KW-1185">Reference proteome</keyword>
<dbReference type="Pfam" id="PF07195">
    <property type="entry name" value="FliD_C"/>
    <property type="match status" value="1"/>
</dbReference>
<organism evidence="8 9">
    <name type="scientific">Thalassobacillus cyri</name>
    <dbReference type="NCBI Taxonomy" id="571932"/>
    <lineage>
        <taxon>Bacteria</taxon>
        <taxon>Bacillati</taxon>
        <taxon>Bacillota</taxon>
        <taxon>Bacilli</taxon>
        <taxon>Bacillales</taxon>
        <taxon>Bacillaceae</taxon>
        <taxon>Thalassobacillus</taxon>
    </lineage>
</organism>
<dbReference type="Proteomes" id="UP000198584">
    <property type="component" value="Unassembled WGS sequence"/>
</dbReference>
<dbReference type="InterPro" id="IPR003481">
    <property type="entry name" value="FliD_N"/>
</dbReference>
<evidence type="ECO:0000256" key="2">
    <source>
        <dbReference type="ARBA" id="ARBA00011255"/>
    </source>
</evidence>
<dbReference type="RefSeq" id="WP_093043804.1">
    <property type="nucleotide sequence ID" value="NZ_FNQR01000004.1"/>
</dbReference>
<proteinExistence type="inferred from homology"/>
<comment type="similarity">
    <text evidence="1 5">Belongs to the FliD family.</text>
</comment>
<evidence type="ECO:0000256" key="4">
    <source>
        <dbReference type="ARBA" id="ARBA00023143"/>
    </source>
</evidence>
<comment type="subcellular location">
    <subcellularLocation>
        <location evidence="5">Secreted</location>
    </subcellularLocation>
    <subcellularLocation>
        <location evidence="5">Bacterial flagellum</location>
    </subcellularLocation>
</comment>
<accession>A0A1H4AUX2</accession>
<dbReference type="STRING" id="571932.SAMN05421743_104211"/>
<gene>
    <name evidence="8" type="ORF">SAMN05421743_104211</name>
</gene>
<dbReference type="AlphaFoldDB" id="A0A1H4AUX2"/>
<keyword evidence="8" id="KW-0969">Cilium</keyword>
<evidence type="ECO:0000313" key="8">
    <source>
        <dbReference type="EMBL" id="SEA39719.1"/>
    </source>
</evidence>
<dbReference type="PANTHER" id="PTHR30288">
    <property type="entry name" value="FLAGELLAR CAP/ASSEMBLY PROTEIN FLID"/>
    <property type="match status" value="1"/>
</dbReference>
<sequence>MRIGGLASGMDIDGIVKDLMKAERMPLDKMEQDKTWLTWQRDAYRDVNKQLLELDNLTLDMKLQRTFNSKTTTSSQEGAVSATATASASSGSYNVEVKQLATSAINLSRGGITADGKTFDPNKPLSEQTDNLKNGIVLDKEYEFFTFNKNGEKIDHTFTVASDQSLNDVLSDLTNADNGVRAFYDQQADKVVLERTETGDFNQDESRFMGAEIGFDGSTNSNFFTETLQIWNGKTDNNGNWVKAETGGENAKFTYNGALEIDSFENSYTLNGITFNFNNTTNGQAKINVTSNTEASLEKITKFVDKYNGIIESLNEKVGERRNREFKPLTEQQRENMEEKEIELWEEKAKKGMLSGDAAIRGALSEMRNNWYNTVEGAGEYNHLAQIGITTSPNYRDGGKLLIDEDKLRAALRENPDSVHQLFAADGNGSGKGIVRRLEDTLGRTVETIEKKAGKSTSLDNNFVLGRQLKNINDRMDAFQDRLIQIEDRYWSQFTQMEKAIQKMNSQSNYLMQQFGGGF</sequence>
<reference evidence="8 9" key="1">
    <citation type="submission" date="2016-10" db="EMBL/GenBank/DDBJ databases">
        <authorList>
            <person name="de Groot N.N."/>
        </authorList>
    </citation>
    <scope>NUCLEOTIDE SEQUENCE [LARGE SCALE GENOMIC DNA]</scope>
    <source>
        <strain evidence="8 9">CCM7597</strain>
    </source>
</reference>
<keyword evidence="8" id="KW-0282">Flagellum</keyword>
<evidence type="ECO:0000259" key="7">
    <source>
        <dbReference type="Pfam" id="PF07195"/>
    </source>
</evidence>
<keyword evidence="4 5" id="KW-0975">Bacterial flagellum</keyword>
<evidence type="ECO:0000259" key="6">
    <source>
        <dbReference type="Pfam" id="PF02465"/>
    </source>
</evidence>
<dbReference type="OrthoDB" id="9776025at2"/>
<keyword evidence="8" id="KW-0966">Cell projection</keyword>
<dbReference type="GO" id="GO:0009424">
    <property type="term" value="C:bacterial-type flagellum hook"/>
    <property type="evidence" value="ECO:0007669"/>
    <property type="project" value="UniProtKB-UniRule"/>
</dbReference>
<feature type="domain" description="Flagellar hook-associated protein 2 C-terminal" evidence="7">
    <location>
        <begin position="248"/>
        <end position="506"/>
    </location>
</feature>
<comment type="function">
    <text evidence="5">Required for morphogenesis and for the elongation of the flagellar filament by facilitating polymerization of the flagellin monomers at the tip of growing filament. Forms a capping structure, which prevents flagellin subunits (transported through the central channel of the flagellum) from leaking out without polymerization at the distal end.</text>
</comment>
<evidence type="ECO:0000313" key="9">
    <source>
        <dbReference type="Proteomes" id="UP000198584"/>
    </source>
</evidence>
<dbReference type="Pfam" id="PF02465">
    <property type="entry name" value="FliD_N"/>
    <property type="match status" value="1"/>
</dbReference>
<dbReference type="NCBIfam" id="NF005833">
    <property type="entry name" value="PRK07737.1"/>
    <property type="match status" value="1"/>
</dbReference>
<dbReference type="GO" id="GO:0071973">
    <property type="term" value="P:bacterial-type flagellum-dependent cell motility"/>
    <property type="evidence" value="ECO:0007669"/>
    <property type="project" value="TreeGrafter"/>
</dbReference>
<name>A0A1H4AUX2_9BACI</name>
<protein>
    <recommendedName>
        <fullName evidence="5">Flagellar hook-associated protein 2</fullName>
        <shortName evidence="5">HAP2</shortName>
    </recommendedName>
    <alternativeName>
        <fullName evidence="5">Flagellar cap protein</fullName>
    </alternativeName>
</protein>
<evidence type="ECO:0000256" key="3">
    <source>
        <dbReference type="ARBA" id="ARBA00023054"/>
    </source>
</evidence>
<keyword evidence="3" id="KW-0175">Coiled coil</keyword>
<feature type="domain" description="Flagellar hook-associated protein 2 N-terminal" evidence="6">
    <location>
        <begin position="8"/>
        <end position="103"/>
    </location>
</feature>
<evidence type="ECO:0000256" key="5">
    <source>
        <dbReference type="RuleBase" id="RU362066"/>
    </source>
</evidence>
<dbReference type="PANTHER" id="PTHR30288:SF0">
    <property type="entry name" value="FLAGELLAR HOOK-ASSOCIATED PROTEIN 2"/>
    <property type="match status" value="1"/>
</dbReference>
<dbReference type="InterPro" id="IPR040026">
    <property type="entry name" value="FliD"/>
</dbReference>
<dbReference type="EMBL" id="FNQR01000004">
    <property type="protein sequence ID" value="SEA39719.1"/>
    <property type="molecule type" value="Genomic_DNA"/>
</dbReference>
<dbReference type="InterPro" id="IPR010809">
    <property type="entry name" value="FliD_C"/>
</dbReference>
<dbReference type="GO" id="GO:0009421">
    <property type="term" value="C:bacterial-type flagellum filament cap"/>
    <property type="evidence" value="ECO:0007669"/>
    <property type="project" value="InterPro"/>
</dbReference>
<evidence type="ECO:0000256" key="1">
    <source>
        <dbReference type="ARBA" id="ARBA00009764"/>
    </source>
</evidence>
<comment type="subunit">
    <text evidence="2 5">Homopentamer.</text>
</comment>
<dbReference type="GO" id="GO:0005576">
    <property type="term" value="C:extracellular region"/>
    <property type="evidence" value="ECO:0007669"/>
    <property type="project" value="UniProtKB-SubCell"/>
</dbReference>